<organism evidence="2 3">
    <name type="scientific">Xylaria multiplex</name>
    <dbReference type="NCBI Taxonomy" id="323545"/>
    <lineage>
        <taxon>Eukaryota</taxon>
        <taxon>Fungi</taxon>
        <taxon>Dikarya</taxon>
        <taxon>Ascomycota</taxon>
        <taxon>Pezizomycotina</taxon>
        <taxon>Sordariomycetes</taxon>
        <taxon>Xylariomycetidae</taxon>
        <taxon>Xylariales</taxon>
        <taxon>Xylariaceae</taxon>
        <taxon>Xylaria</taxon>
    </lineage>
</organism>
<keyword evidence="1" id="KW-0732">Signal</keyword>
<dbReference type="SUPFAM" id="SSF49785">
    <property type="entry name" value="Galactose-binding domain-like"/>
    <property type="match status" value="1"/>
</dbReference>
<dbReference type="Gene3D" id="2.60.120.260">
    <property type="entry name" value="Galactose-binding domain-like"/>
    <property type="match status" value="1"/>
</dbReference>
<evidence type="ECO:0000313" key="2">
    <source>
        <dbReference type="EMBL" id="KAF2964633.1"/>
    </source>
</evidence>
<dbReference type="InParanoid" id="A0A7C8MNA4"/>
<reference evidence="2 3" key="1">
    <citation type="submission" date="2019-12" db="EMBL/GenBank/DDBJ databases">
        <title>Draft genome sequence of the ascomycete Xylaria multiplex DSM 110363.</title>
        <authorList>
            <person name="Buettner E."/>
            <person name="Kellner H."/>
        </authorList>
    </citation>
    <scope>NUCLEOTIDE SEQUENCE [LARGE SCALE GENOMIC DNA]</scope>
    <source>
        <strain evidence="2 3">DSM 110363</strain>
    </source>
</reference>
<protein>
    <recommendedName>
        <fullName evidence="4">CBM-cenC domain-containing protein</fullName>
    </recommendedName>
</protein>
<feature type="chain" id="PRO_5028887524" description="CBM-cenC domain-containing protein" evidence="1">
    <location>
        <begin position="26"/>
        <end position="206"/>
    </location>
</feature>
<evidence type="ECO:0000256" key="1">
    <source>
        <dbReference type="SAM" id="SignalP"/>
    </source>
</evidence>
<dbReference type="EMBL" id="WUBL01000143">
    <property type="protein sequence ID" value="KAF2964633.1"/>
    <property type="molecule type" value="Genomic_DNA"/>
</dbReference>
<dbReference type="Proteomes" id="UP000481858">
    <property type="component" value="Unassembled WGS sequence"/>
</dbReference>
<proteinExistence type="predicted"/>
<name>A0A7C8MNA4_9PEZI</name>
<keyword evidence="3" id="KW-1185">Reference proteome</keyword>
<dbReference type="InterPro" id="IPR008979">
    <property type="entry name" value="Galactose-bd-like_sf"/>
</dbReference>
<sequence>MAFLHLNFSLKLFATTIFLAFTVEAACNGDRCYRAETSTLSTVTTTAIISSSTPAQDYFVPNGDFECGLTPWVVEIPDAAASYFVGGPGHTSSNSFQVRFTPPTRGKELGVSARVISAPVRVVPNVPYQLTFWTYFDNQYAGFIGVKFNDVAWYTIDATDHGWGGDFTLNTVNYTPTSETVTVKFEYLFGSIASLDRIDGVTFAPA</sequence>
<comment type="caution">
    <text evidence="2">The sequence shown here is derived from an EMBL/GenBank/DDBJ whole genome shotgun (WGS) entry which is preliminary data.</text>
</comment>
<dbReference type="AlphaFoldDB" id="A0A7C8MNA4"/>
<gene>
    <name evidence="2" type="ORF">GQX73_g8947</name>
</gene>
<accession>A0A7C8MNA4</accession>
<dbReference type="OrthoDB" id="5424295at2759"/>
<feature type="signal peptide" evidence="1">
    <location>
        <begin position="1"/>
        <end position="25"/>
    </location>
</feature>
<evidence type="ECO:0008006" key="4">
    <source>
        <dbReference type="Google" id="ProtNLM"/>
    </source>
</evidence>
<evidence type="ECO:0000313" key="3">
    <source>
        <dbReference type="Proteomes" id="UP000481858"/>
    </source>
</evidence>